<evidence type="ECO:0000259" key="1">
    <source>
        <dbReference type="Pfam" id="PF11845"/>
    </source>
</evidence>
<comment type="caution">
    <text evidence="2">The sequence shown here is derived from an EMBL/GenBank/DDBJ whole genome shotgun (WGS) entry which is preliminary data.</text>
</comment>
<sequence>MNQIKWKVLVFLLFSIPIYYCQKETINYESLAIQITNKAKSNLQKKLSAAMSEGGTTSAIPFCQQNALGFTAKMGQANNVTLKRVTDKPRNENNLLSPEEMMVFQEIQKQKSSEGVFPNRVFSSDDNVTVYVPIPFMGHCVPCHGKKEEMTTETKTTLNKLYPKDLATNYQIGDLRGLFIVIFKK</sequence>
<dbReference type="Pfam" id="PF11845">
    <property type="entry name" value="Tll0287-like"/>
    <property type="match status" value="1"/>
</dbReference>
<dbReference type="AlphaFoldDB" id="A0A2P2D920"/>
<dbReference type="InterPro" id="IPR021796">
    <property type="entry name" value="Tll0287-like_dom"/>
</dbReference>
<accession>A0A2P2D920</accession>
<organism evidence="2 3">
    <name type="scientific">Leptospira ellinghausenii</name>
    <dbReference type="NCBI Taxonomy" id="1917822"/>
    <lineage>
        <taxon>Bacteria</taxon>
        <taxon>Pseudomonadati</taxon>
        <taxon>Spirochaetota</taxon>
        <taxon>Spirochaetia</taxon>
        <taxon>Leptospirales</taxon>
        <taxon>Leptospiraceae</taxon>
        <taxon>Leptospira</taxon>
    </lineage>
</organism>
<dbReference type="EMBL" id="BFAZ01000002">
    <property type="protein sequence ID" value="GBF41130.1"/>
    <property type="molecule type" value="Genomic_DNA"/>
</dbReference>
<reference evidence="3" key="1">
    <citation type="journal article" date="2019" name="Microbiol. Immunol.">
        <title>Molecular and phenotypic characterization of Leptospira johnsonii sp. nov., Leptospira ellinghausenii sp. nov. and Leptospira ryugenii sp. nov. isolated from soil and water in Japan.</title>
        <authorList>
            <person name="Masuzawa T."/>
            <person name="Saito M."/>
            <person name="Nakao R."/>
            <person name="Nikaido Y."/>
            <person name="Matsumoto M."/>
            <person name="Ogawa M."/>
            <person name="Yokoyama M."/>
            <person name="Hidaka Y."/>
            <person name="Tomita J."/>
            <person name="Sakakibara K."/>
            <person name="Suzuki K."/>
            <person name="Yasuda S."/>
            <person name="Sato H."/>
            <person name="Yamaguchi M."/>
            <person name="Yoshida S.I."/>
            <person name="Koizumi N."/>
            <person name="Kawamura Y."/>
        </authorList>
    </citation>
    <scope>NUCLEOTIDE SEQUENCE [LARGE SCALE GENOMIC DNA]</scope>
    <source>
        <strain evidence="3">E18</strain>
    </source>
</reference>
<gene>
    <name evidence="2" type="ORF">LPTSP2_04010</name>
</gene>
<feature type="domain" description="Tll0287-like" evidence="1">
    <location>
        <begin position="30"/>
        <end position="182"/>
    </location>
</feature>
<name>A0A2P2D920_9LEPT</name>
<dbReference type="Proteomes" id="UP000245206">
    <property type="component" value="Unassembled WGS sequence"/>
</dbReference>
<proteinExistence type="predicted"/>
<evidence type="ECO:0000313" key="3">
    <source>
        <dbReference type="Proteomes" id="UP000245206"/>
    </source>
</evidence>
<protein>
    <recommendedName>
        <fullName evidence="1">Tll0287-like domain-containing protein</fullName>
    </recommendedName>
</protein>
<keyword evidence="3" id="KW-1185">Reference proteome</keyword>
<dbReference type="RefSeq" id="WP_245918205.1">
    <property type="nucleotide sequence ID" value="NZ_BFAZ01000002.1"/>
</dbReference>
<evidence type="ECO:0000313" key="2">
    <source>
        <dbReference type="EMBL" id="GBF41130.1"/>
    </source>
</evidence>